<comment type="caution">
    <text evidence="2">The sequence shown here is derived from an EMBL/GenBank/DDBJ whole genome shotgun (WGS) entry which is preliminary data.</text>
</comment>
<sequence>MDDKVNYWLELAEYDIETAKAMLSTGRYLYVGFICHQVIEKTIKAAITKLTQEAAPRSHNLSILARTSGLYDKMSEEQKDLLDLLEPLNVEARYPTDKERIMKSLTLERCKKILSQTEEMRIWIVTQL</sequence>
<dbReference type="OrthoDB" id="9808176at2"/>
<gene>
    <name evidence="2" type="ORF">E6C55_01590</name>
</gene>
<accession>A0A4S4C9F4</accession>
<dbReference type="SUPFAM" id="SSF81593">
    <property type="entry name" value="Nucleotidyltransferase substrate binding subunit/domain"/>
    <property type="match status" value="1"/>
</dbReference>
<dbReference type="PROSITE" id="PS50910">
    <property type="entry name" value="HEPN"/>
    <property type="match status" value="1"/>
</dbReference>
<evidence type="ECO:0000313" key="2">
    <source>
        <dbReference type="EMBL" id="THF84689.1"/>
    </source>
</evidence>
<keyword evidence="3" id="KW-1185">Reference proteome</keyword>
<name>A0A4S4C9F4_9BACL</name>
<dbReference type="RefSeq" id="WP_136368003.1">
    <property type="nucleotide sequence ID" value="NZ_SSOB01000001.1"/>
</dbReference>
<protein>
    <submittedName>
        <fullName evidence="2">HEPN domain-containing protein</fullName>
    </submittedName>
</protein>
<evidence type="ECO:0000259" key="1">
    <source>
        <dbReference type="PROSITE" id="PS50910"/>
    </source>
</evidence>
<reference evidence="2 3" key="1">
    <citation type="submission" date="2019-04" db="EMBL/GenBank/DDBJ databases">
        <title>Cohnella sp. nov. isolated from preserved vegetables.</title>
        <authorList>
            <person name="Lin S.-Y."/>
            <person name="Hung M.-H."/>
            <person name="Young C.-C."/>
        </authorList>
    </citation>
    <scope>NUCLEOTIDE SEQUENCE [LARGE SCALE GENOMIC DNA]</scope>
    <source>
        <strain evidence="2 3">CC-MHH1044</strain>
    </source>
</reference>
<proteinExistence type="predicted"/>
<dbReference type="Pfam" id="PF05168">
    <property type="entry name" value="HEPN"/>
    <property type="match status" value="1"/>
</dbReference>
<evidence type="ECO:0000313" key="3">
    <source>
        <dbReference type="Proteomes" id="UP000310636"/>
    </source>
</evidence>
<dbReference type="Proteomes" id="UP000310636">
    <property type="component" value="Unassembled WGS sequence"/>
</dbReference>
<organism evidence="2 3">
    <name type="scientific">Cohnella fermenti</name>
    <dbReference type="NCBI Taxonomy" id="2565925"/>
    <lineage>
        <taxon>Bacteria</taxon>
        <taxon>Bacillati</taxon>
        <taxon>Bacillota</taxon>
        <taxon>Bacilli</taxon>
        <taxon>Bacillales</taxon>
        <taxon>Paenibacillaceae</taxon>
        <taxon>Cohnella</taxon>
    </lineage>
</organism>
<dbReference type="AlphaFoldDB" id="A0A4S4C9F4"/>
<dbReference type="InterPro" id="IPR007842">
    <property type="entry name" value="HEPN_dom"/>
</dbReference>
<feature type="domain" description="HEPN" evidence="1">
    <location>
        <begin position="9"/>
        <end position="120"/>
    </location>
</feature>
<dbReference type="Gene3D" id="1.20.120.330">
    <property type="entry name" value="Nucleotidyltransferases domain 2"/>
    <property type="match status" value="1"/>
</dbReference>
<dbReference type="EMBL" id="SSOB01000001">
    <property type="protein sequence ID" value="THF84689.1"/>
    <property type="molecule type" value="Genomic_DNA"/>
</dbReference>
<dbReference type="SMART" id="SM00748">
    <property type="entry name" value="HEPN"/>
    <property type="match status" value="1"/>
</dbReference>